<organism evidence="1">
    <name type="scientific">uncultured Caudovirales phage</name>
    <dbReference type="NCBI Taxonomy" id="2100421"/>
    <lineage>
        <taxon>Viruses</taxon>
        <taxon>Duplodnaviria</taxon>
        <taxon>Heunggongvirae</taxon>
        <taxon>Uroviricota</taxon>
        <taxon>Caudoviricetes</taxon>
        <taxon>Peduoviridae</taxon>
        <taxon>Maltschvirus</taxon>
        <taxon>Maltschvirus maltsch</taxon>
    </lineage>
</organism>
<sequence length="181" mass="19948">MTTLTVWKNDAGEVRLNQLTDDHDAIVGYNTVKSEVNTGTEEDPVFEEHQVPVYGPVPYPDQIKHLATISFMAGFTCVSENYTGTAPETDPNLWRWDGTTITAVVPVPVSVTPRQVRLLLLQQGLLANVEAMIKAGDQATQITWEFASEFLRNDPLLEQLSKALGLTDAQVDQFFIAAASL</sequence>
<accession>A0A6J7VJH9</accession>
<gene>
    <name evidence="1" type="ORF">UFOVP143_6</name>
</gene>
<protein>
    <submittedName>
        <fullName evidence="1">Uncharacterized protein</fullName>
    </submittedName>
</protein>
<reference evidence="1" key="1">
    <citation type="submission" date="2020-05" db="EMBL/GenBank/DDBJ databases">
        <authorList>
            <person name="Chiriac C."/>
            <person name="Salcher M."/>
            <person name="Ghai R."/>
            <person name="Kavagutti S V."/>
        </authorList>
    </citation>
    <scope>NUCLEOTIDE SEQUENCE</scope>
</reference>
<dbReference type="EMBL" id="LR798191">
    <property type="protein sequence ID" value="CAB5079529.1"/>
    <property type="molecule type" value="Genomic_DNA"/>
</dbReference>
<proteinExistence type="predicted"/>
<evidence type="ECO:0000313" key="1">
    <source>
        <dbReference type="EMBL" id="CAB5079529.1"/>
    </source>
</evidence>
<name>A0A6J7VJH9_9CAUD</name>